<feature type="region of interest" description="Disordered" evidence="1">
    <location>
        <begin position="78"/>
        <end position="97"/>
    </location>
</feature>
<dbReference type="Proteomes" id="UP001165121">
    <property type="component" value="Unassembled WGS sequence"/>
</dbReference>
<gene>
    <name evidence="2" type="ORF">Pfra01_001635800</name>
</gene>
<reference evidence="2" key="1">
    <citation type="submission" date="2023-04" db="EMBL/GenBank/DDBJ databases">
        <title>Phytophthora fragariaefolia NBRC 109709.</title>
        <authorList>
            <person name="Ichikawa N."/>
            <person name="Sato H."/>
            <person name="Tonouchi N."/>
        </authorList>
    </citation>
    <scope>NUCLEOTIDE SEQUENCE</scope>
    <source>
        <strain evidence="2">NBRC 109709</strain>
    </source>
</reference>
<comment type="caution">
    <text evidence="2">The sequence shown here is derived from an EMBL/GenBank/DDBJ whole genome shotgun (WGS) entry which is preliminary data.</text>
</comment>
<protein>
    <submittedName>
        <fullName evidence="2">Unnamed protein product</fullName>
    </submittedName>
</protein>
<keyword evidence="3" id="KW-1185">Reference proteome</keyword>
<feature type="compositionally biased region" description="Basic and acidic residues" evidence="1">
    <location>
        <begin position="154"/>
        <end position="165"/>
    </location>
</feature>
<evidence type="ECO:0000256" key="1">
    <source>
        <dbReference type="SAM" id="MobiDB-lite"/>
    </source>
</evidence>
<feature type="region of interest" description="Disordered" evidence="1">
    <location>
        <begin position="134"/>
        <end position="224"/>
    </location>
</feature>
<sequence length="224" mass="24193">MAERSRSSRITDHAALKWLMTRPNLAVRLRQWSITLQEYEFEIVYQPGTTNVVADALSRDPAAGVAAVGKTRGWRLGAHAAENEEDETKSEEDELPTTEDVWLAEEYAQRMAGQPQTVALPGAWTATAPGTTSVTATAMGPTGEKASMSTRPWTRADKRRAEAEAAARIGDTTQAAHGTTTTRPATRTVMEDKGRPLRVASSPGKPQQAEWRPTEPGSDHGGAA</sequence>
<proteinExistence type="predicted"/>
<evidence type="ECO:0000313" key="2">
    <source>
        <dbReference type="EMBL" id="GMF45543.1"/>
    </source>
</evidence>
<dbReference type="AlphaFoldDB" id="A0A9W6XTN1"/>
<feature type="compositionally biased region" description="Low complexity" evidence="1">
    <location>
        <begin position="166"/>
        <end position="188"/>
    </location>
</feature>
<name>A0A9W6XTN1_9STRA</name>
<evidence type="ECO:0000313" key="3">
    <source>
        <dbReference type="Proteomes" id="UP001165121"/>
    </source>
</evidence>
<feature type="compositionally biased region" description="Acidic residues" evidence="1">
    <location>
        <begin position="83"/>
        <end position="97"/>
    </location>
</feature>
<accession>A0A9W6XTN1</accession>
<organism evidence="2 3">
    <name type="scientific">Phytophthora fragariaefolia</name>
    <dbReference type="NCBI Taxonomy" id="1490495"/>
    <lineage>
        <taxon>Eukaryota</taxon>
        <taxon>Sar</taxon>
        <taxon>Stramenopiles</taxon>
        <taxon>Oomycota</taxon>
        <taxon>Peronosporomycetes</taxon>
        <taxon>Peronosporales</taxon>
        <taxon>Peronosporaceae</taxon>
        <taxon>Phytophthora</taxon>
    </lineage>
</organism>
<dbReference type="OrthoDB" id="427924at2759"/>
<dbReference type="EMBL" id="BSXT01001832">
    <property type="protein sequence ID" value="GMF45543.1"/>
    <property type="molecule type" value="Genomic_DNA"/>
</dbReference>